<dbReference type="GO" id="GO:0005886">
    <property type="term" value="C:plasma membrane"/>
    <property type="evidence" value="ECO:0007669"/>
    <property type="project" value="UniProtKB-ARBA"/>
</dbReference>
<accession>A0A084EJM6</accession>
<dbReference type="PANTHER" id="PTHR33514">
    <property type="entry name" value="PROTEIN ABCI12, CHLOROPLASTIC"/>
    <property type="match status" value="1"/>
</dbReference>
<dbReference type="GeneID" id="23778379"/>
<evidence type="ECO:0000256" key="2">
    <source>
        <dbReference type="ARBA" id="ARBA00022692"/>
    </source>
</evidence>
<dbReference type="CDD" id="cd16914">
    <property type="entry name" value="EcfT"/>
    <property type="match status" value="1"/>
</dbReference>
<name>A0A084EJM6_MYCCA</name>
<protein>
    <submittedName>
        <fullName evidence="5">ABC transporter, permease component (Predicted cobalt transport)</fullName>
    </submittedName>
</protein>
<comment type="caution">
    <text evidence="5">The sequence shown here is derived from an EMBL/GenBank/DDBJ whole genome shotgun (WGS) entry which is preliminary data.</text>
</comment>
<evidence type="ECO:0000256" key="3">
    <source>
        <dbReference type="ARBA" id="ARBA00022989"/>
    </source>
</evidence>
<dbReference type="PANTHER" id="PTHR33514:SF13">
    <property type="entry name" value="PROTEIN ABCI12, CHLOROPLASTIC"/>
    <property type="match status" value="1"/>
</dbReference>
<gene>
    <name evidence="5" type="ORF">MCAPa_6210</name>
</gene>
<proteinExistence type="predicted"/>
<keyword evidence="4" id="KW-0472">Membrane</keyword>
<comment type="subcellular location">
    <subcellularLocation>
        <location evidence="1">Membrane</location>
        <topology evidence="1">Multi-pass membrane protein</topology>
    </subcellularLocation>
</comment>
<evidence type="ECO:0000313" key="5">
    <source>
        <dbReference type="EMBL" id="KEZ18168.1"/>
    </source>
</evidence>
<dbReference type="RefSeq" id="WP_011387525.1">
    <property type="nucleotide sequence ID" value="NZ_JFDO01000026.1"/>
</dbReference>
<dbReference type="InterPro" id="IPR003339">
    <property type="entry name" value="ABC/ECF_trnsptr_transmembrane"/>
</dbReference>
<organism evidence="5 6">
    <name type="scientific">Mycoplasma capricolum subsp. capricolum 14232</name>
    <dbReference type="NCBI Taxonomy" id="1188238"/>
    <lineage>
        <taxon>Bacteria</taxon>
        <taxon>Bacillati</taxon>
        <taxon>Mycoplasmatota</taxon>
        <taxon>Mollicutes</taxon>
        <taxon>Mycoplasmataceae</taxon>
        <taxon>Mycoplasma</taxon>
    </lineage>
</organism>
<reference evidence="5 6" key="1">
    <citation type="submission" date="2014-02" db="EMBL/GenBank/DDBJ databases">
        <title>Genome sequence of Mycoplasma capricolum subsp. capricolum strain 14232.</title>
        <authorList>
            <person name="Sirand-Pugnet P."/>
            <person name="Breton M."/>
            <person name="Dordet-Frisoni E."/>
            <person name="Baranowski E."/>
            <person name="Barre A."/>
            <person name="Couture C."/>
            <person name="Dupuy V."/>
            <person name="Gaurivaud P."/>
            <person name="Jacob D."/>
            <person name="Lemaitre C."/>
            <person name="Manso-Silvan L."/>
            <person name="Nikolski M."/>
            <person name="Nouvel L.-X."/>
            <person name="Poumarat F."/>
            <person name="Tardy F."/>
            <person name="Thebault P."/>
            <person name="Theil S."/>
            <person name="Citti C."/>
            <person name="Thiaucourt F."/>
            <person name="Blanchard A."/>
        </authorList>
    </citation>
    <scope>NUCLEOTIDE SEQUENCE [LARGE SCALE GENOMIC DNA]</scope>
    <source>
        <strain evidence="5 6">14232</strain>
    </source>
</reference>
<evidence type="ECO:0000256" key="4">
    <source>
        <dbReference type="ARBA" id="ARBA00023136"/>
    </source>
</evidence>
<dbReference type="AlphaFoldDB" id="A0A084EJM6"/>
<keyword evidence="2" id="KW-0812">Transmembrane</keyword>
<dbReference type="Proteomes" id="UP000028533">
    <property type="component" value="Unassembled WGS sequence"/>
</dbReference>
<evidence type="ECO:0000256" key="1">
    <source>
        <dbReference type="ARBA" id="ARBA00004141"/>
    </source>
</evidence>
<dbReference type="EMBL" id="JFDO01000026">
    <property type="protein sequence ID" value="KEZ18168.1"/>
    <property type="molecule type" value="Genomic_DNA"/>
</dbReference>
<sequence length="336" mass="38266">MRITFGRYIPKNSVIHKMDPRMKLFMIIVLIVSVFFPIGLTGYLIISVVIISVFALSQLSFKMLIRLFVPVSFIFVIIVIMNFFFIHPSNQAIEEISKWTTSNANKIFWTKTSNSLIGQLDVNAVNILQNDKLENIKNLQPIGYFFNWKVFWFSEKALYSALVMGMRIYLMITLTCILTGTTPSLQLTLAIEDLLSPLRLIKAPVYILSMIISIALRMIPTLIDEAGRIMKAQASRGIDIKNGKFKDKVKSLTSLIIPLLVSSFQKAEDLAYAMDARGYDPNASRTRFVQFKPRLTDFILFVLGISFAVFMMVYGLNPSGVFTNWHINHIDSLVTY</sequence>
<evidence type="ECO:0000313" key="6">
    <source>
        <dbReference type="Proteomes" id="UP000028533"/>
    </source>
</evidence>
<keyword evidence="3" id="KW-1133">Transmembrane helix</keyword>
<dbReference type="Pfam" id="PF02361">
    <property type="entry name" value="CbiQ"/>
    <property type="match status" value="2"/>
</dbReference>